<reference evidence="1 2" key="1">
    <citation type="submission" date="2022-12" db="EMBL/GenBank/DDBJ databases">
        <title>Polyphasic characterization of Geotalea uranireducens NIT-SL11 newly isolated from a complex of sewage sludge and microbially reduced graphene oxide.</title>
        <authorList>
            <person name="Xie L."/>
            <person name="Yoshida N."/>
            <person name="Meng L."/>
        </authorList>
    </citation>
    <scope>NUCLEOTIDE SEQUENCE [LARGE SCALE GENOMIC DNA]</scope>
    <source>
        <strain evidence="1 2">NIT-SL11</strain>
    </source>
</reference>
<name>A0ABM8EG53_9BACT</name>
<sequence length="61" mass="6689">MKCPGCGSRTAVEIDMHSEGFTAEEYPVKECGSCGMVWRVRLEKGEPKIDIIKAAESKKNG</sequence>
<organism evidence="1 2">
    <name type="scientific">Geotalea uraniireducens</name>
    <dbReference type="NCBI Taxonomy" id="351604"/>
    <lineage>
        <taxon>Bacteria</taxon>
        <taxon>Pseudomonadati</taxon>
        <taxon>Thermodesulfobacteriota</taxon>
        <taxon>Desulfuromonadia</taxon>
        <taxon>Geobacterales</taxon>
        <taxon>Geobacteraceae</taxon>
        <taxon>Geotalea</taxon>
    </lineage>
</organism>
<proteinExistence type="predicted"/>
<accession>A0ABM8EG53</accession>
<keyword evidence="2" id="KW-1185">Reference proteome</keyword>
<dbReference type="EMBL" id="AP027151">
    <property type="protein sequence ID" value="BDV41394.1"/>
    <property type="molecule type" value="Genomic_DNA"/>
</dbReference>
<evidence type="ECO:0000313" key="1">
    <source>
        <dbReference type="EMBL" id="BDV41394.1"/>
    </source>
</evidence>
<gene>
    <name evidence="1" type="ORF">GURASL_03170</name>
</gene>
<protein>
    <submittedName>
        <fullName evidence="1">Uncharacterized protein</fullName>
    </submittedName>
</protein>
<dbReference type="Proteomes" id="UP001317705">
    <property type="component" value="Chromosome"/>
</dbReference>
<dbReference type="RefSeq" id="WP_282001377.1">
    <property type="nucleotide sequence ID" value="NZ_AP027151.1"/>
</dbReference>
<evidence type="ECO:0000313" key="2">
    <source>
        <dbReference type="Proteomes" id="UP001317705"/>
    </source>
</evidence>